<dbReference type="OrthoDB" id="2149296at2759"/>
<organism evidence="6 7">
    <name type="scientific">Piromyces finnis</name>
    <dbReference type="NCBI Taxonomy" id="1754191"/>
    <lineage>
        <taxon>Eukaryota</taxon>
        <taxon>Fungi</taxon>
        <taxon>Fungi incertae sedis</taxon>
        <taxon>Chytridiomycota</taxon>
        <taxon>Chytridiomycota incertae sedis</taxon>
        <taxon>Neocallimastigomycetes</taxon>
        <taxon>Neocallimastigales</taxon>
        <taxon>Neocallimastigaceae</taxon>
        <taxon>Piromyces</taxon>
    </lineage>
</organism>
<keyword evidence="1 3" id="KW-0853">WD repeat</keyword>
<dbReference type="EMBL" id="MCFH01000019">
    <property type="protein sequence ID" value="ORX51039.1"/>
    <property type="molecule type" value="Genomic_DNA"/>
</dbReference>
<evidence type="ECO:0000313" key="7">
    <source>
        <dbReference type="Proteomes" id="UP000193719"/>
    </source>
</evidence>
<dbReference type="AlphaFoldDB" id="A0A1Y1VA98"/>
<feature type="compositionally biased region" description="Basic residues" evidence="5">
    <location>
        <begin position="1"/>
        <end position="18"/>
    </location>
</feature>
<dbReference type="PROSITE" id="PS50082">
    <property type="entry name" value="WD_REPEATS_2"/>
    <property type="match status" value="2"/>
</dbReference>
<gene>
    <name evidence="6" type="ORF">BCR36DRAFT_412021</name>
</gene>
<dbReference type="SMART" id="SM00320">
    <property type="entry name" value="WD40"/>
    <property type="match status" value="3"/>
</dbReference>
<dbReference type="Gene3D" id="2.130.10.10">
    <property type="entry name" value="YVTN repeat-like/Quinoprotein amine dehydrogenase"/>
    <property type="match status" value="1"/>
</dbReference>
<feature type="compositionally biased region" description="Low complexity" evidence="5">
    <location>
        <begin position="74"/>
        <end position="108"/>
    </location>
</feature>
<feature type="repeat" description="WD" evidence="3">
    <location>
        <begin position="429"/>
        <end position="455"/>
    </location>
</feature>
<keyword evidence="7" id="KW-1185">Reference proteome</keyword>
<dbReference type="GO" id="GO:0080008">
    <property type="term" value="C:Cul4-RING E3 ubiquitin ligase complex"/>
    <property type="evidence" value="ECO:0007669"/>
    <property type="project" value="TreeGrafter"/>
</dbReference>
<proteinExistence type="predicted"/>
<dbReference type="STRING" id="1754191.A0A1Y1VA98"/>
<feature type="compositionally biased region" description="Basic and acidic residues" evidence="5">
    <location>
        <begin position="39"/>
        <end position="48"/>
    </location>
</feature>
<evidence type="ECO:0000313" key="6">
    <source>
        <dbReference type="EMBL" id="ORX51039.1"/>
    </source>
</evidence>
<feature type="coiled-coil region" evidence="4">
    <location>
        <begin position="157"/>
        <end position="191"/>
    </location>
</feature>
<dbReference type="SUPFAM" id="SSF50978">
    <property type="entry name" value="WD40 repeat-like"/>
    <property type="match status" value="1"/>
</dbReference>
<dbReference type="InterPro" id="IPR019775">
    <property type="entry name" value="WD40_repeat_CS"/>
</dbReference>
<dbReference type="PANTHER" id="PTHR44472">
    <property type="entry name" value="DDB1- AND CUL4-ASSOCIATED FACTOR 4-RELATED"/>
    <property type="match status" value="1"/>
</dbReference>
<reference evidence="6 7" key="1">
    <citation type="submission" date="2016-08" db="EMBL/GenBank/DDBJ databases">
        <title>Genomes of anaerobic fungi encode conserved fungal cellulosomes for biomass hydrolysis.</title>
        <authorList>
            <consortium name="DOE Joint Genome Institute"/>
            <person name="Haitjema C.H."/>
            <person name="Gilmore S.P."/>
            <person name="Henske J.K."/>
            <person name="Solomon K.V."/>
            <person name="De Groot R."/>
            <person name="Kuo A."/>
            <person name="Mondo S.J."/>
            <person name="Salamov A.A."/>
            <person name="Labutti K."/>
            <person name="Zhao Z."/>
            <person name="Chiniquy J."/>
            <person name="Barry K."/>
            <person name="Brewer H.M."/>
            <person name="Purvine S.O."/>
            <person name="Wright A.T."/>
            <person name="Boxma B."/>
            <person name="Van Alen T."/>
            <person name="Hackstein J.H."/>
            <person name="Baker S.E."/>
            <person name="Grigoriev I.V."/>
            <person name="O'Malley M.A."/>
        </authorList>
    </citation>
    <scope>NUCLEOTIDE SEQUENCE [LARGE SCALE GENOMIC DNA]</scope>
    <source>
        <strain evidence="7">finn</strain>
    </source>
</reference>
<dbReference type="Proteomes" id="UP000193719">
    <property type="component" value="Unassembled WGS sequence"/>
</dbReference>
<dbReference type="InterPro" id="IPR015943">
    <property type="entry name" value="WD40/YVTN_repeat-like_dom_sf"/>
</dbReference>
<feature type="compositionally biased region" description="Low complexity" evidence="5">
    <location>
        <begin position="20"/>
        <end position="30"/>
    </location>
</feature>
<evidence type="ECO:0000256" key="4">
    <source>
        <dbReference type="SAM" id="Coils"/>
    </source>
</evidence>
<accession>A0A1Y1VA98</accession>
<dbReference type="InterPro" id="IPR052254">
    <property type="entry name" value="CUL4-DDB1_E3_ligase_receptor"/>
</dbReference>
<dbReference type="PROSITE" id="PS00678">
    <property type="entry name" value="WD_REPEATS_1"/>
    <property type="match status" value="1"/>
</dbReference>
<dbReference type="InterPro" id="IPR036322">
    <property type="entry name" value="WD40_repeat_dom_sf"/>
</dbReference>
<evidence type="ECO:0000256" key="5">
    <source>
        <dbReference type="SAM" id="MobiDB-lite"/>
    </source>
</evidence>
<keyword evidence="2" id="KW-0677">Repeat</keyword>
<feature type="compositionally biased region" description="Basic residues" evidence="5">
    <location>
        <begin position="59"/>
        <end position="73"/>
    </location>
</feature>
<evidence type="ECO:0000256" key="2">
    <source>
        <dbReference type="ARBA" id="ARBA00022737"/>
    </source>
</evidence>
<keyword evidence="4" id="KW-0175">Coiled coil</keyword>
<comment type="caution">
    <text evidence="6">The sequence shown here is derived from an EMBL/GenBank/DDBJ whole genome shotgun (WGS) entry which is preliminary data.</text>
</comment>
<feature type="region of interest" description="Disordered" evidence="5">
    <location>
        <begin position="1"/>
        <end position="126"/>
    </location>
</feature>
<dbReference type="InterPro" id="IPR001680">
    <property type="entry name" value="WD40_rpt"/>
</dbReference>
<feature type="repeat" description="WD" evidence="3">
    <location>
        <begin position="478"/>
        <end position="512"/>
    </location>
</feature>
<evidence type="ECO:0000256" key="1">
    <source>
        <dbReference type="ARBA" id="ARBA00022574"/>
    </source>
</evidence>
<name>A0A1Y1VA98_9FUNG</name>
<dbReference type="PANTHER" id="PTHR44472:SF1">
    <property type="entry name" value="DDB1 AND CUL4 ASSOCIATED FACTOR 4"/>
    <property type="match status" value="1"/>
</dbReference>
<reference evidence="6 7" key="2">
    <citation type="submission" date="2016-08" db="EMBL/GenBank/DDBJ databases">
        <title>Pervasive Adenine N6-methylation of Active Genes in Fungi.</title>
        <authorList>
            <consortium name="DOE Joint Genome Institute"/>
            <person name="Mondo S.J."/>
            <person name="Dannebaum R.O."/>
            <person name="Kuo R.C."/>
            <person name="Labutti K."/>
            <person name="Haridas S."/>
            <person name="Kuo A."/>
            <person name="Salamov A."/>
            <person name="Ahrendt S.R."/>
            <person name="Lipzen A."/>
            <person name="Sullivan W."/>
            <person name="Andreopoulos W.B."/>
            <person name="Clum A."/>
            <person name="Lindquist E."/>
            <person name="Daum C."/>
            <person name="Ramamoorthy G.K."/>
            <person name="Gryganskyi A."/>
            <person name="Culley D."/>
            <person name="Magnuson J.K."/>
            <person name="James T.Y."/>
            <person name="O'Malley M.A."/>
            <person name="Stajich J.E."/>
            <person name="Spatafora J.W."/>
            <person name="Visel A."/>
            <person name="Grigoriev I.V."/>
        </authorList>
    </citation>
    <scope>NUCLEOTIDE SEQUENCE [LARGE SCALE GENOMIC DNA]</scope>
    <source>
        <strain evidence="7">finn</strain>
    </source>
</reference>
<evidence type="ECO:0000256" key="3">
    <source>
        <dbReference type="PROSITE-ProRule" id="PRU00221"/>
    </source>
</evidence>
<sequence>MERCNSKGKKPFNYKRNRTNSGNSYSGNNKKNFKHFRKPNNDRNERENSNNNNNEHSFKKNKYNKSNYNKKFRNSNYEASSSYYSPPSHTSSSSTSQHTLSNSSTSDNRNNDNDNDNNNEPNILNIPGYYYDKEKKKYFKVLKNGPSTSEYSQVSVIQKKKEEKIKLQQDMEKLKIKNNNKNNSINSLLMNREMGCILGNNNIESYIYNKLLSNMKCRQTTRHREISNLSLSQSGKFIALGHVNGYASIKIRERINNENSISSCTKIASSKVSAINIFEHDPFNYHMFATSLGGESEPGTLIIYKYILNNINEESIPIMSLIKKVPYKNSSIQCCSISDSLESYITIGDRSNALIHQNFQSICSDIKHHTIPMPIKTDILVQKNTKNHLLYNGCRNGSIEVIDLHNLKLNTHKNFIKHKLSICDIQQLNSSLFISNSMDGEIYIWDIRGGTSSRQSKMNQNHHWVVQELYGNHNEYLMNNIVVDPYKNIVVTAGQDGQVRAWNISNGEMILSKHLPNYTNNTKTMVQLDHSNNLFGFWTANSVNLSLWDLRF</sequence>
<protein>
    <submittedName>
        <fullName evidence="6">WD40 repeat-like protein</fullName>
    </submittedName>
</protein>